<name>A0ACD1HMS6_9EURO</name>
<dbReference type="Proteomes" id="UP000249661">
    <property type="component" value="Unassembled WGS sequence"/>
</dbReference>
<gene>
    <name evidence="1" type="ORF">BO66DRAFT_433987</name>
</gene>
<dbReference type="EMBL" id="KZ824934">
    <property type="protein sequence ID" value="RAH74876.1"/>
    <property type="molecule type" value="Genomic_DNA"/>
</dbReference>
<proteinExistence type="predicted"/>
<protein>
    <submittedName>
        <fullName evidence="1">MFS general substrate transporter</fullName>
    </submittedName>
</protein>
<sequence length="451" mass="49158">MIKPNILATLQGSALREPDFEPIPWEDPRERRNPHHWPIWKKLFHTVVPCILAFVITFGTSVNEAALDLIAIRFNVSRTVSMLTLTVYTLGLAFGPLFIAPLSETIGRRPVYVFTSSCLLAFSAGAGAANNLATLLVCRGLAGALGSAGVAIGAGTLADIWDLEKEGGPASLLFILGPFLGPTMGPLAGAYVLKDQDSDWRWTQWVMTILCAVVWLGAVLMQETMKERILIKVNKNNNHSGKEEDSQQQPDTMKPSLQEFITTGLGRPVKLLFTEVIVFSLTLYTAFAYAMIFSYFASSSYVLTVYYGFNWRQIGLSFISVIVGYVLAAIMVGVFDKTLYSWEAHAGGHWAALVCAGIPFGVGAFSLFLSTITYLVDVYQAGAAASALAANGVIRYILGATFPLFTVQMYEKLGVHWAGSLFAFLSLLLLPIPWALFKYGASLRGGKKYSG</sequence>
<accession>A0ACD1HMS6</accession>
<evidence type="ECO:0000313" key="1">
    <source>
        <dbReference type="EMBL" id="RAH74876.1"/>
    </source>
</evidence>
<reference evidence="1" key="1">
    <citation type="submission" date="2018-02" db="EMBL/GenBank/DDBJ databases">
        <title>The genomes of Aspergillus section Nigri reveals drivers in fungal speciation.</title>
        <authorList>
            <consortium name="DOE Joint Genome Institute"/>
            <person name="Vesth T.C."/>
            <person name="Nybo J."/>
            <person name="Theobald S."/>
            <person name="Brandl J."/>
            <person name="Frisvad J.C."/>
            <person name="Nielsen K.F."/>
            <person name="Lyhne E.K."/>
            <person name="Kogle M.E."/>
            <person name="Kuo A."/>
            <person name="Riley R."/>
            <person name="Clum A."/>
            <person name="Nolan M."/>
            <person name="Lipzen A."/>
            <person name="Salamov A."/>
            <person name="Henrissat B."/>
            <person name="Wiebenga A."/>
            <person name="De vries R.P."/>
            <person name="Grigoriev I.V."/>
            <person name="Mortensen U.H."/>
            <person name="Andersen M.R."/>
            <person name="Baker S.E."/>
        </authorList>
    </citation>
    <scope>NUCLEOTIDE SEQUENCE</scope>
    <source>
        <strain evidence="1">CBS 121060</strain>
    </source>
</reference>
<evidence type="ECO:0000313" key="2">
    <source>
        <dbReference type="Proteomes" id="UP000249661"/>
    </source>
</evidence>
<organism evidence="1 2">
    <name type="scientific">Aspergillus aculeatinus CBS 121060</name>
    <dbReference type="NCBI Taxonomy" id="1448322"/>
    <lineage>
        <taxon>Eukaryota</taxon>
        <taxon>Fungi</taxon>
        <taxon>Dikarya</taxon>
        <taxon>Ascomycota</taxon>
        <taxon>Pezizomycotina</taxon>
        <taxon>Eurotiomycetes</taxon>
        <taxon>Eurotiomycetidae</taxon>
        <taxon>Eurotiales</taxon>
        <taxon>Aspergillaceae</taxon>
        <taxon>Aspergillus</taxon>
        <taxon>Aspergillus subgen. Circumdati</taxon>
    </lineage>
</organism>
<keyword evidence="2" id="KW-1185">Reference proteome</keyword>